<accession>A0A8D6UBM4</accession>
<gene>
    <name evidence="1" type="ORF">ARAMI_62</name>
</gene>
<protein>
    <submittedName>
        <fullName evidence="1">Uncharacterized protein</fullName>
    </submittedName>
</protein>
<dbReference type="Proteomes" id="UP000678481">
    <property type="component" value="Chromosome"/>
</dbReference>
<keyword evidence="2" id="KW-1185">Reference proteome</keyword>
<evidence type="ECO:0000313" key="1">
    <source>
        <dbReference type="EMBL" id="CAD7757479.1"/>
    </source>
</evidence>
<proteinExistence type="predicted"/>
<name>A0A8D6UBM4_9CAUD</name>
<dbReference type="EMBL" id="LR990833">
    <property type="protein sequence ID" value="CAD7757479.1"/>
    <property type="molecule type" value="Genomic_DNA"/>
</dbReference>
<evidence type="ECO:0000313" key="2">
    <source>
        <dbReference type="Proteomes" id="UP000678481"/>
    </source>
</evidence>
<reference evidence="1 2" key="1">
    <citation type="submission" date="2023-02" db="EMBL/GenBank/DDBJ databases">
        <authorList>
            <person name="Petit M.-A."/>
            <person name="Lossouarn J."/>
        </authorList>
    </citation>
    <scope>NUCLEOTIDE SEQUENCE [LARGE SCALE GENOMIC DNA]</scope>
</reference>
<organism evidence="1 2">
    <name type="scientific">Enterococcus phage Aramis</name>
    <dbReference type="NCBI Taxonomy" id="2795668"/>
    <lineage>
        <taxon>Viruses</taxon>
        <taxon>Duplodnaviria</taxon>
        <taxon>Heunggongvirae</taxon>
        <taxon>Uroviricota</taxon>
        <taxon>Caudoviricetes</taxon>
        <taxon>Aramisvirus</taxon>
        <taxon>Aramisvirus Aramis</taxon>
    </lineage>
</organism>
<sequence>MYIVEIIDPEKAELYYSPEVFSTLKEAEEYLQEAGEDTLGLEGVIVSVLLEKAVFNKRMILVSADIVYHT</sequence>